<dbReference type="PROSITE" id="PS50082">
    <property type="entry name" value="WD_REPEATS_2"/>
    <property type="match status" value="2"/>
</dbReference>
<dbReference type="GeneID" id="26262492"/>
<dbReference type="SMART" id="SM00320">
    <property type="entry name" value="WD40"/>
    <property type="match status" value="2"/>
</dbReference>
<evidence type="ECO:0000256" key="2">
    <source>
        <dbReference type="ARBA" id="ARBA00022574"/>
    </source>
</evidence>
<dbReference type="InterPro" id="IPR051243">
    <property type="entry name" value="PcG_WD-repeat"/>
</dbReference>
<gene>
    <name evidence="7" type="ORF">M896_110210</name>
</gene>
<dbReference type="InterPro" id="IPR001680">
    <property type="entry name" value="WD40_rpt"/>
</dbReference>
<dbReference type="InterPro" id="IPR015943">
    <property type="entry name" value="WD40/YVTN_repeat-like_dom_sf"/>
</dbReference>
<dbReference type="SUPFAM" id="SSF50978">
    <property type="entry name" value="WD40 repeat-like"/>
    <property type="match status" value="1"/>
</dbReference>
<sequence length="316" mass="35279">MQSTFSVPNARFISMCIHGSCNMISLIGSRTAVVISYDTRLNAVQRIIDEHPNESFICCEFLVFKKQLFLAIAGKLGIIKFLNLSEGTFESHINAHGASIVSIKCIRNQYLFSCSEDTTIKMWDINKLNLICTFGGYMGHKDYVLSIDVSADIQYLVSAGTDCTIRIWRIPPHYDCKGLITPLCTIHNTHGSFISCVRFYGRLIVFCSAPNIISTILPTHGHDESNPHVHTTSTYDIKVDDQILRGFKIHNGMLFTITASKQILAFSMQITGPHAIPKVVSTFTQGTIKDFCIANNRMFILFDGSSVTAIDLSRYV</sequence>
<keyword evidence="8" id="KW-1185">Reference proteome</keyword>
<keyword evidence="4" id="KW-0805">Transcription regulation</keyword>
<accession>A0A0B2UI17</accession>
<keyword evidence="3" id="KW-0677">Repeat</keyword>
<organism evidence="7 8">
    <name type="scientific">Ordospora colligata OC4</name>
    <dbReference type="NCBI Taxonomy" id="1354746"/>
    <lineage>
        <taxon>Eukaryota</taxon>
        <taxon>Fungi</taxon>
        <taxon>Fungi incertae sedis</taxon>
        <taxon>Microsporidia</taxon>
        <taxon>Ordosporidae</taxon>
        <taxon>Ordospora</taxon>
    </lineage>
</organism>
<dbReference type="Pfam" id="PF00400">
    <property type="entry name" value="WD40"/>
    <property type="match status" value="2"/>
</dbReference>
<dbReference type="RefSeq" id="XP_014563035.1">
    <property type="nucleotide sequence ID" value="XM_014707549.1"/>
</dbReference>
<evidence type="ECO:0000313" key="7">
    <source>
        <dbReference type="EMBL" id="KHN68993.1"/>
    </source>
</evidence>
<evidence type="ECO:0000256" key="3">
    <source>
        <dbReference type="ARBA" id="ARBA00022737"/>
    </source>
</evidence>
<dbReference type="EMBL" id="JOKQ01000011">
    <property type="protein sequence ID" value="KHN68993.1"/>
    <property type="molecule type" value="Genomic_DNA"/>
</dbReference>
<dbReference type="PANTHER" id="PTHR10253">
    <property type="entry name" value="POLYCOMB PROTEIN"/>
    <property type="match status" value="1"/>
</dbReference>
<keyword evidence="2 6" id="KW-0853">WD repeat</keyword>
<dbReference type="Gene3D" id="2.130.10.10">
    <property type="entry name" value="YVTN repeat-like/Quinoprotein amine dehydrogenase"/>
    <property type="match status" value="1"/>
</dbReference>
<name>A0A0B2UI17_9MICR</name>
<evidence type="ECO:0000256" key="1">
    <source>
        <dbReference type="ARBA" id="ARBA00008075"/>
    </source>
</evidence>
<keyword evidence="5" id="KW-0804">Transcription</keyword>
<comment type="similarity">
    <text evidence="1">Belongs to the WD repeat ESC family.</text>
</comment>
<evidence type="ECO:0000256" key="4">
    <source>
        <dbReference type="ARBA" id="ARBA00023015"/>
    </source>
</evidence>
<proteinExistence type="inferred from homology"/>
<dbReference type="PROSITE" id="PS00678">
    <property type="entry name" value="WD_REPEATS_1"/>
    <property type="match status" value="1"/>
</dbReference>
<dbReference type="AlphaFoldDB" id="A0A0B2UI17"/>
<evidence type="ECO:0000256" key="6">
    <source>
        <dbReference type="PROSITE-ProRule" id="PRU00221"/>
    </source>
</evidence>
<evidence type="ECO:0000313" key="8">
    <source>
        <dbReference type="Proteomes" id="UP000031056"/>
    </source>
</evidence>
<dbReference type="InterPro" id="IPR019775">
    <property type="entry name" value="WD40_repeat_CS"/>
</dbReference>
<dbReference type="PROSITE" id="PS50294">
    <property type="entry name" value="WD_REPEATS_REGION"/>
    <property type="match status" value="1"/>
</dbReference>
<dbReference type="VEuPathDB" id="MicrosporidiaDB:M896_110210"/>
<protein>
    <submittedName>
        <fullName evidence="7">Uncharacterized protein</fullName>
    </submittedName>
</protein>
<dbReference type="STRING" id="1354746.A0A0B2UI17"/>
<evidence type="ECO:0000256" key="5">
    <source>
        <dbReference type="ARBA" id="ARBA00023163"/>
    </source>
</evidence>
<feature type="repeat" description="WD" evidence="6">
    <location>
        <begin position="137"/>
        <end position="170"/>
    </location>
</feature>
<feature type="repeat" description="WD" evidence="6">
    <location>
        <begin position="93"/>
        <end position="133"/>
    </location>
</feature>
<dbReference type="InParanoid" id="A0A0B2UI17"/>
<dbReference type="Proteomes" id="UP000031056">
    <property type="component" value="Unassembled WGS sequence"/>
</dbReference>
<dbReference type="HOGENOM" id="CLU_032683_0_0_1"/>
<dbReference type="OrthoDB" id="1367865at2759"/>
<reference evidence="7 8" key="1">
    <citation type="journal article" date="2014" name="MBio">
        <title>The Ordospora colligata genome; evolution of extreme reduction in microsporidia and host-to-parasite horizontal gene transfer.</title>
        <authorList>
            <person name="Pombert J.-F."/>
            <person name="Haag K.L."/>
            <person name="Beidas S."/>
            <person name="Ebert D."/>
            <person name="Keeling P.J."/>
        </authorList>
    </citation>
    <scope>NUCLEOTIDE SEQUENCE [LARGE SCALE GENOMIC DNA]</scope>
    <source>
        <strain evidence="7 8">OC4</strain>
    </source>
</reference>
<comment type="caution">
    <text evidence="7">The sequence shown here is derived from an EMBL/GenBank/DDBJ whole genome shotgun (WGS) entry which is preliminary data.</text>
</comment>
<dbReference type="InterPro" id="IPR036322">
    <property type="entry name" value="WD40_repeat_dom_sf"/>
</dbReference>